<accession>A0AA40EHN8</accession>
<evidence type="ECO:0000256" key="1">
    <source>
        <dbReference type="SAM" id="MobiDB-lite"/>
    </source>
</evidence>
<gene>
    <name evidence="2" type="ORF">B0T21DRAFT_362308</name>
</gene>
<proteinExistence type="predicted"/>
<dbReference type="Proteomes" id="UP001172159">
    <property type="component" value="Unassembled WGS sequence"/>
</dbReference>
<keyword evidence="3" id="KW-1185">Reference proteome</keyword>
<protein>
    <submittedName>
        <fullName evidence="2">Uncharacterized protein</fullName>
    </submittedName>
</protein>
<organism evidence="2 3">
    <name type="scientific">Apiosordaria backusii</name>
    <dbReference type="NCBI Taxonomy" id="314023"/>
    <lineage>
        <taxon>Eukaryota</taxon>
        <taxon>Fungi</taxon>
        <taxon>Dikarya</taxon>
        <taxon>Ascomycota</taxon>
        <taxon>Pezizomycotina</taxon>
        <taxon>Sordariomycetes</taxon>
        <taxon>Sordariomycetidae</taxon>
        <taxon>Sordariales</taxon>
        <taxon>Lasiosphaeriaceae</taxon>
        <taxon>Apiosordaria</taxon>
    </lineage>
</organism>
<reference evidence="2" key="1">
    <citation type="submission" date="2023-06" db="EMBL/GenBank/DDBJ databases">
        <title>Genome-scale phylogeny and comparative genomics of the fungal order Sordariales.</title>
        <authorList>
            <consortium name="Lawrence Berkeley National Laboratory"/>
            <person name="Hensen N."/>
            <person name="Bonometti L."/>
            <person name="Westerberg I."/>
            <person name="Brannstrom I.O."/>
            <person name="Guillou S."/>
            <person name="Cros-Aarteil S."/>
            <person name="Calhoun S."/>
            <person name="Haridas S."/>
            <person name="Kuo A."/>
            <person name="Mondo S."/>
            <person name="Pangilinan J."/>
            <person name="Riley R."/>
            <person name="Labutti K."/>
            <person name="Andreopoulos B."/>
            <person name="Lipzen A."/>
            <person name="Chen C."/>
            <person name="Yanf M."/>
            <person name="Daum C."/>
            <person name="Ng V."/>
            <person name="Clum A."/>
            <person name="Steindorff A."/>
            <person name="Ohm R."/>
            <person name="Martin F."/>
            <person name="Silar P."/>
            <person name="Natvig D."/>
            <person name="Lalanne C."/>
            <person name="Gautier V."/>
            <person name="Ament-Velasquez S.L."/>
            <person name="Kruys A."/>
            <person name="Hutchinson M.I."/>
            <person name="Powell A.J."/>
            <person name="Barry K."/>
            <person name="Miller A.N."/>
            <person name="Grigoriev I.V."/>
            <person name="Debuchy R."/>
            <person name="Gladieux P."/>
            <person name="Thoren M.H."/>
            <person name="Johannesson H."/>
        </authorList>
    </citation>
    <scope>NUCLEOTIDE SEQUENCE</scope>
    <source>
        <strain evidence="2">CBS 540.89</strain>
    </source>
</reference>
<feature type="region of interest" description="Disordered" evidence="1">
    <location>
        <begin position="42"/>
        <end position="63"/>
    </location>
</feature>
<feature type="compositionally biased region" description="Low complexity" evidence="1">
    <location>
        <begin position="49"/>
        <end position="60"/>
    </location>
</feature>
<comment type="caution">
    <text evidence="2">The sequence shown here is derived from an EMBL/GenBank/DDBJ whole genome shotgun (WGS) entry which is preliminary data.</text>
</comment>
<dbReference type="EMBL" id="JAUKTV010000004">
    <property type="protein sequence ID" value="KAK0739282.1"/>
    <property type="molecule type" value="Genomic_DNA"/>
</dbReference>
<name>A0AA40EHN8_9PEZI</name>
<evidence type="ECO:0000313" key="3">
    <source>
        <dbReference type="Proteomes" id="UP001172159"/>
    </source>
</evidence>
<dbReference type="AlphaFoldDB" id="A0AA40EHN8"/>
<evidence type="ECO:0000313" key="2">
    <source>
        <dbReference type="EMBL" id="KAK0739282.1"/>
    </source>
</evidence>
<sequence length="139" mass="14282">MLPLILVFASLSQAQDNTPLPLPSATSTTSITVPWSSIPAPSGTGTVWSSTSAPTSAPAASGGGGNAGLGAVCGRGFTYCGYILRDHQGIFSSSAPSLLVSQLFVFLMPLPHSRPLNTHLPTTRPSVGHLSPYCLPTHP</sequence>